<dbReference type="EMBL" id="JBHSDI010000012">
    <property type="protein sequence ID" value="MFC4259147.1"/>
    <property type="molecule type" value="Genomic_DNA"/>
</dbReference>
<accession>A0ABV8QHC3</accession>
<name>A0ABV8QHC3_9GAMM</name>
<sequence>MKTQTASPNLHAEPTLIEPLSLASLDLIEVGDIIATASNASTSEGIQWATNAEFSHAILYLRDGMAVDAMPGVGVRTQPLLTKLKGASRAVVFRHRNATREQKALAVNWAAAQVGAGYDNVGAARVGLQFGSRTFPLRLTPIGHTISVVDEIAGAASDEWHDSSFFCSELIFRAYEVAQAPIVPGRPHVAGPGALRKVRTVRCVGELTLVA</sequence>
<evidence type="ECO:0000313" key="1">
    <source>
        <dbReference type="EMBL" id="MFC4259147.1"/>
    </source>
</evidence>
<dbReference type="RefSeq" id="WP_379886693.1">
    <property type="nucleotide sequence ID" value="NZ_JBHSDI010000012.1"/>
</dbReference>
<organism evidence="1 2">
    <name type="scientific">Marinobacter lacisalsi</name>
    <dbReference type="NCBI Taxonomy" id="475979"/>
    <lineage>
        <taxon>Bacteria</taxon>
        <taxon>Pseudomonadati</taxon>
        <taxon>Pseudomonadota</taxon>
        <taxon>Gammaproteobacteria</taxon>
        <taxon>Pseudomonadales</taxon>
        <taxon>Marinobacteraceae</taxon>
        <taxon>Marinobacter</taxon>
    </lineage>
</organism>
<reference evidence="2" key="1">
    <citation type="journal article" date="2019" name="Int. J. Syst. Evol. Microbiol.">
        <title>The Global Catalogue of Microorganisms (GCM) 10K type strain sequencing project: providing services to taxonomists for standard genome sequencing and annotation.</title>
        <authorList>
            <consortium name="The Broad Institute Genomics Platform"/>
            <consortium name="The Broad Institute Genome Sequencing Center for Infectious Disease"/>
            <person name="Wu L."/>
            <person name="Ma J."/>
        </authorList>
    </citation>
    <scope>NUCLEOTIDE SEQUENCE [LARGE SCALE GENOMIC DNA]</scope>
    <source>
        <strain evidence="2">CECT 7297</strain>
    </source>
</reference>
<gene>
    <name evidence="1" type="ORF">ACFOZ5_08915</name>
</gene>
<dbReference type="Pfam" id="PF05708">
    <property type="entry name" value="Peptidase_C92"/>
    <property type="match status" value="1"/>
</dbReference>
<dbReference type="InterPro" id="IPR024453">
    <property type="entry name" value="Peptidase_C92"/>
</dbReference>
<dbReference type="SUPFAM" id="SSF54001">
    <property type="entry name" value="Cysteine proteinases"/>
    <property type="match status" value="1"/>
</dbReference>
<keyword evidence="2" id="KW-1185">Reference proteome</keyword>
<dbReference type="Gene3D" id="3.90.1720.10">
    <property type="entry name" value="endopeptidase domain like (from Nostoc punctiforme)"/>
    <property type="match status" value="1"/>
</dbReference>
<dbReference type="Proteomes" id="UP001595798">
    <property type="component" value="Unassembled WGS sequence"/>
</dbReference>
<comment type="caution">
    <text evidence="1">The sequence shown here is derived from an EMBL/GenBank/DDBJ whole genome shotgun (WGS) entry which is preliminary data.</text>
</comment>
<proteinExistence type="predicted"/>
<protein>
    <submittedName>
        <fullName evidence="1">YiiX/YebB-like N1pC/P60 family cysteine hydrolase</fullName>
    </submittedName>
</protein>
<dbReference type="InterPro" id="IPR038765">
    <property type="entry name" value="Papain-like_cys_pep_sf"/>
</dbReference>
<evidence type="ECO:0000313" key="2">
    <source>
        <dbReference type="Proteomes" id="UP001595798"/>
    </source>
</evidence>